<dbReference type="InterPro" id="IPR010016">
    <property type="entry name" value="PxpB"/>
</dbReference>
<organism evidence="5 6">
    <name type="scientific">Rodentibacter trehalosifermentans</name>
    <dbReference type="NCBI Taxonomy" id="1908263"/>
    <lineage>
        <taxon>Bacteria</taxon>
        <taxon>Pseudomonadati</taxon>
        <taxon>Pseudomonadota</taxon>
        <taxon>Gammaproteobacteria</taxon>
        <taxon>Pasteurellales</taxon>
        <taxon>Pasteurellaceae</taxon>
        <taxon>Rodentibacter</taxon>
    </lineage>
</organism>
<protein>
    <recommendedName>
        <fullName evidence="4">Carboxyltransferase domain-containing protein</fullName>
    </recommendedName>
</protein>
<name>A0A1V3IXN3_9PAST</name>
<keyword evidence="3" id="KW-0067">ATP-binding</keyword>
<reference evidence="5 6" key="1">
    <citation type="submission" date="2016-10" db="EMBL/GenBank/DDBJ databases">
        <title>Rodentibacter gen. nov. and new species.</title>
        <authorList>
            <person name="Christensen H."/>
        </authorList>
    </citation>
    <scope>NUCLEOTIDE SEQUENCE [LARGE SCALE GENOMIC DNA]</scope>
    <source>
        <strain evidence="5 6">H1987082031</strain>
    </source>
</reference>
<dbReference type="RefSeq" id="WP_077419703.1">
    <property type="nucleotide sequence ID" value="NZ_MLHL01000058.1"/>
</dbReference>
<keyword evidence="1" id="KW-0547">Nucleotide-binding</keyword>
<dbReference type="Pfam" id="PF02682">
    <property type="entry name" value="CT_C_D"/>
    <property type="match status" value="1"/>
</dbReference>
<dbReference type="InterPro" id="IPR029000">
    <property type="entry name" value="Cyclophilin-like_dom_sf"/>
</dbReference>
<evidence type="ECO:0000313" key="5">
    <source>
        <dbReference type="EMBL" id="OOF47114.1"/>
    </source>
</evidence>
<gene>
    <name evidence="5" type="ORF">BKK52_10000</name>
</gene>
<dbReference type="Proteomes" id="UP000189161">
    <property type="component" value="Unassembled WGS sequence"/>
</dbReference>
<dbReference type="SMART" id="SM00796">
    <property type="entry name" value="AHS1"/>
    <property type="match status" value="1"/>
</dbReference>
<dbReference type="SUPFAM" id="SSF160467">
    <property type="entry name" value="PH0987 N-terminal domain-like"/>
    <property type="match status" value="1"/>
</dbReference>
<dbReference type="GO" id="GO:0016787">
    <property type="term" value="F:hydrolase activity"/>
    <property type="evidence" value="ECO:0007669"/>
    <property type="project" value="UniProtKB-KW"/>
</dbReference>
<accession>A0A1V3IXN3</accession>
<dbReference type="PANTHER" id="PTHR34698">
    <property type="entry name" value="5-OXOPROLINASE SUBUNIT B"/>
    <property type="match status" value="1"/>
</dbReference>
<evidence type="ECO:0000259" key="4">
    <source>
        <dbReference type="SMART" id="SM00796"/>
    </source>
</evidence>
<dbReference type="PANTHER" id="PTHR34698:SF2">
    <property type="entry name" value="5-OXOPROLINASE SUBUNIT B"/>
    <property type="match status" value="1"/>
</dbReference>
<dbReference type="InterPro" id="IPR003833">
    <property type="entry name" value="CT_C_D"/>
</dbReference>
<proteinExistence type="predicted"/>
<dbReference type="SUPFAM" id="SSF50891">
    <property type="entry name" value="Cyclophilin-like"/>
    <property type="match status" value="1"/>
</dbReference>
<comment type="caution">
    <text evidence="5">The sequence shown here is derived from an EMBL/GenBank/DDBJ whole genome shotgun (WGS) entry which is preliminary data.</text>
</comment>
<dbReference type="NCBIfam" id="TIGR00370">
    <property type="entry name" value="5-oxoprolinase subunit PxpB"/>
    <property type="match status" value="1"/>
</dbReference>
<keyword evidence="6" id="KW-1185">Reference proteome</keyword>
<keyword evidence="2" id="KW-0378">Hydrolase</keyword>
<dbReference type="AlphaFoldDB" id="A0A1V3IXN3"/>
<evidence type="ECO:0000313" key="6">
    <source>
        <dbReference type="Proteomes" id="UP000189161"/>
    </source>
</evidence>
<evidence type="ECO:0000256" key="2">
    <source>
        <dbReference type="ARBA" id="ARBA00022801"/>
    </source>
</evidence>
<dbReference type="Gene3D" id="2.40.100.10">
    <property type="entry name" value="Cyclophilin-like"/>
    <property type="match status" value="1"/>
</dbReference>
<dbReference type="EMBL" id="MLHL01000058">
    <property type="protein sequence ID" value="OOF47114.1"/>
    <property type="molecule type" value="Genomic_DNA"/>
</dbReference>
<sequence length="216" mass="24243">MLMINYTSEHSLICSLPPPAELSKQQALWKLSELTQPIPDILETVVGMNNLTVFYHFHTDSQHLIHKLHQLWESVQTQKTHFQGKLVEIPVHYGGEFGEDLYDVAQFHHTTVKEIINRHTTPTYTVFMMGFQPGFPYLGGLPESLHTPRRDVPRTKVPAGSVGIGGSQTGIYPFTSPGGWQLLGKTDIQLFDANQSPPVLLKAGDQVRFVVEDITL</sequence>
<evidence type="ECO:0000256" key="1">
    <source>
        <dbReference type="ARBA" id="ARBA00022741"/>
    </source>
</evidence>
<dbReference type="OrthoDB" id="9778567at2"/>
<feature type="domain" description="Carboxyltransferase" evidence="4">
    <location>
        <begin position="2"/>
        <end position="201"/>
    </location>
</feature>
<dbReference type="GO" id="GO:0005524">
    <property type="term" value="F:ATP binding"/>
    <property type="evidence" value="ECO:0007669"/>
    <property type="project" value="UniProtKB-KW"/>
</dbReference>
<evidence type="ECO:0000256" key="3">
    <source>
        <dbReference type="ARBA" id="ARBA00022840"/>
    </source>
</evidence>